<name>A0A9Q3HYA0_9BASI</name>
<reference evidence="1" key="1">
    <citation type="submission" date="2021-03" db="EMBL/GenBank/DDBJ databases">
        <title>Draft genome sequence of rust myrtle Austropuccinia psidii MF-1, a brazilian biotype.</title>
        <authorList>
            <person name="Quecine M.C."/>
            <person name="Pachon D.M.R."/>
            <person name="Bonatelli M.L."/>
            <person name="Correr F.H."/>
            <person name="Franceschini L.M."/>
            <person name="Leite T.F."/>
            <person name="Margarido G.R.A."/>
            <person name="Almeida C.A."/>
            <person name="Ferrarezi J.A."/>
            <person name="Labate C.A."/>
        </authorList>
    </citation>
    <scope>NUCLEOTIDE SEQUENCE</scope>
    <source>
        <strain evidence="1">MF-1</strain>
    </source>
</reference>
<keyword evidence="2" id="KW-1185">Reference proteome</keyword>
<comment type="caution">
    <text evidence="1">The sequence shown here is derived from an EMBL/GenBank/DDBJ whole genome shotgun (WGS) entry which is preliminary data.</text>
</comment>
<organism evidence="1 2">
    <name type="scientific">Austropuccinia psidii MF-1</name>
    <dbReference type="NCBI Taxonomy" id="1389203"/>
    <lineage>
        <taxon>Eukaryota</taxon>
        <taxon>Fungi</taxon>
        <taxon>Dikarya</taxon>
        <taxon>Basidiomycota</taxon>
        <taxon>Pucciniomycotina</taxon>
        <taxon>Pucciniomycetes</taxon>
        <taxon>Pucciniales</taxon>
        <taxon>Sphaerophragmiaceae</taxon>
        <taxon>Austropuccinia</taxon>
    </lineage>
</organism>
<sequence length="86" mass="9619">MVHTQILTPVQGPKGSHTNPYAFIGSRQFTCKFLYLNSIPEGHTQIPTLVQVHNSSHPNPYTCPGSQLFTHNLLGMTRLPMVTQFL</sequence>
<protein>
    <submittedName>
        <fullName evidence="1">Uncharacterized protein</fullName>
    </submittedName>
</protein>
<proteinExistence type="predicted"/>
<dbReference type="AlphaFoldDB" id="A0A9Q3HYA0"/>
<accession>A0A9Q3HYA0</accession>
<dbReference type="EMBL" id="AVOT02029628">
    <property type="protein sequence ID" value="MBW0522536.1"/>
    <property type="molecule type" value="Genomic_DNA"/>
</dbReference>
<feature type="non-terminal residue" evidence="1">
    <location>
        <position position="86"/>
    </location>
</feature>
<evidence type="ECO:0000313" key="2">
    <source>
        <dbReference type="Proteomes" id="UP000765509"/>
    </source>
</evidence>
<evidence type="ECO:0000313" key="1">
    <source>
        <dbReference type="EMBL" id="MBW0522536.1"/>
    </source>
</evidence>
<gene>
    <name evidence="1" type="ORF">O181_062251</name>
</gene>
<dbReference type="Proteomes" id="UP000765509">
    <property type="component" value="Unassembled WGS sequence"/>
</dbReference>